<reference evidence="1" key="1">
    <citation type="submission" date="2020-03" db="EMBL/GenBank/DDBJ databases">
        <title>The deep terrestrial virosphere.</title>
        <authorList>
            <person name="Holmfeldt K."/>
            <person name="Nilsson E."/>
            <person name="Simone D."/>
            <person name="Lopez-Fernandez M."/>
            <person name="Wu X."/>
            <person name="de Brujin I."/>
            <person name="Lundin D."/>
            <person name="Andersson A."/>
            <person name="Bertilsson S."/>
            <person name="Dopson M."/>
        </authorList>
    </citation>
    <scope>NUCLEOTIDE SEQUENCE</scope>
    <source>
        <strain evidence="1">MM415B03101</strain>
    </source>
</reference>
<dbReference type="AlphaFoldDB" id="A0A6M3KZA0"/>
<protein>
    <submittedName>
        <fullName evidence="1">Uncharacterized protein</fullName>
    </submittedName>
</protein>
<proteinExistence type="predicted"/>
<accession>A0A6M3KZA0</accession>
<dbReference type="EMBL" id="MT142666">
    <property type="protein sequence ID" value="QJA86891.1"/>
    <property type="molecule type" value="Genomic_DNA"/>
</dbReference>
<organism evidence="1">
    <name type="scientific">viral metagenome</name>
    <dbReference type="NCBI Taxonomy" id="1070528"/>
    <lineage>
        <taxon>unclassified sequences</taxon>
        <taxon>metagenomes</taxon>
        <taxon>organismal metagenomes</taxon>
    </lineage>
</organism>
<sequence length="76" mass="8424">MKRQQLTTEERAGWEDKAILATLKTNAGLTYAIRGNVSSESTLTLDGALWRIRRGGRIVGTYGTRLEAQRAMKEGV</sequence>
<gene>
    <name evidence="1" type="ORF">MM415B03101_0012</name>
</gene>
<evidence type="ECO:0000313" key="1">
    <source>
        <dbReference type="EMBL" id="QJA86891.1"/>
    </source>
</evidence>
<name>A0A6M3KZA0_9ZZZZ</name>